<dbReference type="Pfam" id="PF01451">
    <property type="entry name" value="LMWPc"/>
    <property type="match status" value="1"/>
</dbReference>
<comment type="caution">
    <text evidence="6">The sequence shown here is derived from an EMBL/GenBank/DDBJ whole genome shotgun (WGS) entry which is preliminary data.</text>
</comment>
<gene>
    <name evidence="6" type="ORF">N4R40_06095</name>
</gene>
<dbReference type="InterPro" id="IPR017867">
    <property type="entry name" value="Tyr_phospatase_low_mol_wt"/>
</dbReference>
<dbReference type="RefSeq" id="WP_261606484.1">
    <property type="nucleotide sequence ID" value="NZ_JAODOR010000007.1"/>
</dbReference>
<keyword evidence="3" id="KW-0378">Hydrolase</keyword>
<dbReference type="InterPro" id="IPR050438">
    <property type="entry name" value="LMW_PTPase"/>
</dbReference>
<evidence type="ECO:0000313" key="7">
    <source>
        <dbReference type="Proteomes" id="UP001300496"/>
    </source>
</evidence>
<dbReference type="Proteomes" id="UP001300496">
    <property type="component" value="Unassembled WGS sequence"/>
</dbReference>
<protein>
    <recommendedName>
        <fullName evidence="2">protein-tyrosine-phosphatase</fullName>
        <ecNumber evidence="2">3.1.3.48</ecNumber>
    </recommendedName>
</protein>
<dbReference type="EMBL" id="JAODOR010000007">
    <property type="protein sequence ID" value="MCT9001933.1"/>
    <property type="molecule type" value="Genomic_DNA"/>
</dbReference>
<dbReference type="PANTHER" id="PTHR11717:SF7">
    <property type="entry name" value="LOW MOLECULAR WEIGHT PHOSPHOTYROSINE PROTEIN PHOSPHATASE"/>
    <property type="match status" value="1"/>
</dbReference>
<keyword evidence="4" id="KW-0904">Protein phosphatase</keyword>
<dbReference type="Gene3D" id="3.40.50.2300">
    <property type="match status" value="1"/>
</dbReference>
<dbReference type="SUPFAM" id="SSF52788">
    <property type="entry name" value="Phosphotyrosine protein phosphatases I"/>
    <property type="match status" value="1"/>
</dbReference>
<evidence type="ECO:0000256" key="2">
    <source>
        <dbReference type="ARBA" id="ARBA00013064"/>
    </source>
</evidence>
<name>A0ABT2PDJ8_9MICO</name>
<organism evidence="6 7">
    <name type="scientific">Microbacterium memoriense</name>
    <dbReference type="NCBI Taxonomy" id="2978350"/>
    <lineage>
        <taxon>Bacteria</taxon>
        <taxon>Bacillati</taxon>
        <taxon>Actinomycetota</taxon>
        <taxon>Actinomycetes</taxon>
        <taxon>Micrococcales</taxon>
        <taxon>Microbacteriaceae</taxon>
        <taxon>Microbacterium</taxon>
    </lineage>
</organism>
<feature type="domain" description="Phosphotyrosine protein phosphatase I" evidence="5">
    <location>
        <begin position="2"/>
        <end position="124"/>
    </location>
</feature>
<dbReference type="EC" id="3.1.3.48" evidence="2"/>
<proteinExistence type="inferred from homology"/>
<evidence type="ECO:0000313" key="6">
    <source>
        <dbReference type="EMBL" id="MCT9001933.1"/>
    </source>
</evidence>
<evidence type="ECO:0000256" key="4">
    <source>
        <dbReference type="ARBA" id="ARBA00022912"/>
    </source>
</evidence>
<keyword evidence="7" id="KW-1185">Reference proteome</keyword>
<evidence type="ECO:0000259" key="5">
    <source>
        <dbReference type="SMART" id="SM00226"/>
    </source>
</evidence>
<dbReference type="SMART" id="SM00226">
    <property type="entry name" value="LMWPc"/>
    <property type="match status" value="1"/>
</dbReference>
<evidence type="ECO:0000256" key="3">
    <source>
        <dbReference type="ARBA" id="ARBA00022801"/>
    </source>
</evidence>
<sequence>MLEILTVCTGNICRSPLAAQLLATRLADRDVVATSAGTHAREGAPMTPEAAQLAIERGVPVAATSAHSARYLLPQHVQRPDLVLAMAREHRRAIVELDPTRGRSTFTAREFARLSADVPNEELRVAAATGGDDDRARFAAALGVIASRRGVTLPPASPDDDDIIDPIGRSAATYARSAEELAPGINAVERVVRLVLGRGVG</sequence>
<comment type="similarity">
    <text evidence="1">Belongs to the low molecular weight phosphotyrosine protein phosphatase family.</text>
</comment>
<dbReference type="InterPro" id="IPR023485">
    <property type="entry name" value="Ptyr_pPase"/>
</dbReference>
<dbReference type="PANTHER" id="PTHR11717">
    <property type="entry name" value="LOW MOLECULAR WEIGHT PROTEIN TYROSINE PHOSPHATASE"/>
    <property type="match status" value="1"/>
</dbReference>
<accession>A0ABT2PDJ8</accession>
<evidence type="ECO:0000256" key="1">
    <source>
        <dbReference type="ARBA" id="ARBA00011063"/>
    </source>
</evidence>
<dbReference type="InterPro" id="IPR036196">
    <property type="entry name" value="Ptyr_pPase_sf"/>
</dbReference>
<dbReference type="PRINTS" id="PR00719">
    <property type="entry name" value="LMWPTPASE"/>
</dbReference>
<reference evidence="6 7" key="1">
    <citation type="journal article" date="2024" name="Int. J. Syst. Evol. Microbiol.">
        <title>Microbacterium memoriense sp. nov., a member of the Actinomycetota from marine beach sediment of the north coast of Portugal.</title>
        <authorList>
            <person name="Santos J.D.N.D."/>
            <person name="Klimek D."/>
            <person name="Calusinska M."/>
            <person name="Lobo-da-Cunha A."/>
            <person name="Catita J."/>
            <person name="Goncalves H."/>
            <person name="Gonzalez I."/>
            <person name="Lage O.M."/>
        </authorList>
    </citation>
    <scope>NUCLEOTIDE SEQUENCE [LARGE SCALE GENOMIC DNA]</scope>
    <source>
        <strain evidence="6 7">PMIC_1C1B</strain>
    </source>
</reference>